<dbReference type="GO" id="GO:0005856">
    <property type="term" value="C:cytoskeleton"/>
    <property type="evidence" value="ECO:0007669"/>
    <property type="project" value="UniProtKB-ARBA"/>
</dbReference>
<evidence type="ECO:0000256" key="7">
    <source>
        <dbReference type="RuleBase" id="RU004560"/>
    </source>
</evidence>
<feature type="region of interest" description="Disordered" evidence="8">
    <location>
        <begin position="685"/>
        <end position="743"/>
    </location>
</feature>
<dbReference type="GO" id="GO:0005525">
    <property type="term" value="F:GTP binding"/>
    <property type="evidence" value="ECO:0007669"/>
    <property type="project" value="UniProtKB-KW"/>
</dbReference>
<evidence type="ECO:0000259" key="9">
    <source>
        <dbReference type="PROSITE" id="PS51719"/>
    </source>
</evidence>
<dbReference type="Pfam" id="PF00735">
    <property type="entry name" value="Septin"/>
    <property type="match status" value="1"/>
</dbReference>
<feature type="compositionally biased region" description="Basic and acidic residues" evidence="8">
    <location>
        <begin position="238"/>
        <end position="256"/>
    </location>
</feature>
<keyword evidence="6" id="KW-0131">Cell cycle</keyword>
<evidence type="ECO:0000256" key="5">
    <source>
        <dbReference type="ARBA" id="ARBA00023134"/>
    </source>
</evidence>
<dbReference type="PROSITE" id="PS51719">
    <property type="entry name" value="G_SEPTIN"/>
    <property type="match status" value="1"/>
</dbReference>
<evidence type="ECO:0000256" key="6">
    <source>
        <dbReference type="ARBA" id="ARBA00023306"/>
    </source>
</evidence>
<evidence type="ECO:0000313" key="10">
    <source>
        <dbReference type="EMBL" id="RLU16126.1"/>
    </source>
</evidence>
<feature type="compositionally biased region" description="Pro residues" evidence="8">
    <location>
        <begin position="169"/>
        <end position="179"/>
    </location>
</feature>
<comment type="similarity">
    <text evidence="7">Belongs to the TRAFAC class TrmE-Era-EngA-EngB-Septin-like GTPase superfamily. Septin GTPase family.</text>
</comment>
<dbReference type="Gene3D" id="3.40.50.300">
    <property type="entry name" value="P-loop containing nucleotide triphosphate hydrolases"/>
    <property type="match status" value="1"/>
</dbReference>
<keyword evidence="4" id="KW-0175">Coiled coil</keyword>
<reference evidence="10" key="2">
    <citation type="submission" date="2018-07" db="EMBL/GenBank/DDBJ databases">
        <authorList>
            <person name="Mckenzie S.K."/>
            <person name="Kronauer D.J.C."/>
        </authorList>
    </citation>
    <scope>NUCLEOTIDE SEQUENCE</scope>
    <source>
        <strain evidence="10">Clonal line C1</strain>
    </source>
</reference>
<dbReference type="SUPFAM" id="SSF52540">
    <property type="entry name" value="P-loop containing nucleoside triphosphate hydrolases"/>
    <property type="match status" value="1"/>
</dbReference>
<proteinExistence type="inferred from homology"/>
<evidence type="ECO:0000256" key="3">
    <source>
        <dbReference type="ARBA" id="ARBA00022741"/>
    </source>
</evidence>
<reference evidence="10" key="1">
    <citation type="journal article" date="2018" name="Genome Res.">
        <title>The genomic architecture and molecular evolution of ant odorant receptors.</title>
        <authorList>
            <person name="McKenzie S.K."/>
            <person name="Kronauer D.J.C."/>
        </authorList>
    </citation>
    <scope>NUCLEOTIDE SEQUENCE [LARGE SCALE GENOMIC DNA]</scope>
    <source>
        <strain evidence="10">Clonal line C1</strain>
    </source>
</reference>
<gene>
    <name evidence="10" type="ORF">DMN91_011885</name>
</gene>
<feature type="region of interest" description="Disordered" evidence="8">
    <location>
        <begin position="1"/>
        <end position="115"/>
    </location>
</feature>
<evidence type="ECO:0000256" key="1">
    <source>
        <dbReference type="ARBA" id="ARBA00004626"/>
    </source>
</evidence>
<feature type="compositionally biased region" description="Low complexity" evidence="8">
    <location>
        <begin position="182"/>
        <end position="209"/>
    </location>
</feature>
<feature type="compositionally biased region" description="Basic and acidic residues" evidence="8">
    <location>
        <begin position="630"/>
        <end position="652"/>
    </location>
</feature>
<organism evidence="10">
    <name type="scientific">Ooceraea biroi</name>
    <name type="common">Clonal raider ant</name>
    <name type="synonym">Cerapachys biroi</name>
    <dbReference type="NCBI Taxonomy" id="2015173"/>
    <lineage>
        <taxon>Eukaryota</taxon>
        <taxon>Metazoa</taxon>
        <taxon>Ecdysozoa</taxon>
        <taxon>Arthropoda</taxon>
        <taxon>Hexapoda</taxon>
        <taxon>Insecta</taxon>
        <taxon>Pterygota</taxon>
        <taxon>Neoptera</taxon>
        <taxon>Endopterygota</taxon>
        <taxon>Hymenoptera</taxon>
        <taxon>Apocrita</taxon>
        <taxon>Aculeata</taxon>
        <taxon>Formicoidea</taxon>
        <taxon>Formicidae</taxon>
        <taxon>Dorylinae</taxon>
        <taxon>Ooceraea</taxon>
    </lineage>
</organism>
<dbReference type="InterPro" id="IPR030379">
    <property type="entry name" value="G_SEPTIN_dom"/>
</dbReference>
<feature type="compositionally biased region" description="Polar residues" evidence="8">
    <location>
        <begin position="1"/>
        <end position="14"/>
    </location>
</feature>
<comment type="subcellular location">
    <subcellularLocation>
        <location evidence="1">Cleavage furrow</location>
    </subcellularLocation>
</comment>
<dbReference type="GO" id="GO:0051301">
    <property type="term" value="P:cell division"/>
    <property type="evidence" value="ECO:0007669"/>
    <property type="project" value="UniProtKB-KW"/>
</dbReference>
<comment type="caution">
    <text evidence="10">The sequence shown here is derived from an EMBL/GenBank/DDBJ whole genome shotgun (WGS) entry which is preliminary data.</text>
</comment>
<feature type="compositionally biased region" description="Low complexity" evidence="8">
    <location>
        <begin position="55"/>
        <end position="66"/>
    </location>
</feature>
<feature type="region of interest" description="Disordered" evidence="8">
    <location>
        <begin position="624"/>
        <end position="652"/>
    </location>
</feature>
<feature type="compositionally biased region" description="Gly residues" evidence="8">
    <location>
        <begin position="40"/>
        <end position="54"/>
    </location>
</feature>
<dbReference type="InterPro" id="IPR027417">
    <property type="entry name" value="P-loop_NTPase"/>
</dbReference>
<dbReference type="FunFam" id="3.40.50.300:FF:000162">
    <property type="entry name" value="septin-7 isoform X1"/>
    <property type="match status" value="1"/>
</dbReference>
<feature type="compositionally biased region" description="Polar residues" evidence="8">
    <location>
        <begin position="723"/>
        <end position="732"/>
    </location>
</feature>
<dbReference type="GO" id="GO:0032154">
    <property type="term" value="C:cleavage furrow"/>
    <property type="evidence" value="ECO:0007669"/>
    <property type="project" value="UniProtKB-SubCell"/>
</dbReference>
<keyword evidence="2" id="KW-0132">Cell division</keyword>
<dbReference type="InterPro" id="IPR016491">
    <property type="entry name" value="Septin"/>
</dbReference>
<accession>A0A3L8D7A9</accession>
<dbReference type="AlphaFoldDB" id="A0A3L8D7A9"/>
<protein>
    <recommendedName>
        <fullName evidence="9">Septin-type G domain-containing protein</fullName>
    </recommendedName>
</protein>
<feature type="domain" description="Septin-type G" evidence="9">
    <location>
        <begin position="295"/>
        <end position="564"/>
    </location>
</feature>
<feature type="compositionally biased region" description="Polar residues" evidence="8">
    <location>
        <begin position="210"/>
        <end position="224"/>
    </location>
</feature>
<dbReference type="OrthoDB" id="416553at2759"/>
<dbReference type="EMBL" id="QOIP01000012">
    <property type="protein sequence ID" value="RLU16126.1"/>
    <property type="molecule type" value="Genomic_DNA"/>
</dbReference>
<name>A0A3L8D7A9_OOCBI</name>
<evidence type="ECO:0000256" key="2">
    <source>
        <dbReference type="ARBA" id="ARBA00022618"/>
    </source>
</evidence>
<evidence type="ECO:0000256" key="8">
    <source>
        <dbReference type="SAM" id="MobiDB-lite"/>
    </source>
</evidence>
<evidence type="ECO:0000256" key="4">
    <source>
        <dbReference type="ARBA" id="ARBA00023054"/>
    </source>
</evidence>
<dbReference type="CDD" id="cd01850">
    <property type="entry name" value="CDC_Septin"/>
    <property type="match status" value="1"/>
</dbReference>
<keyword evidence="5 7" id="KW-0342">GTP-binding</keyword>
<dbReference type="Proteomes" id="UP000279307">
    <property type="component" value="Chromosome 12"/>
</dbReference>
<feature type="compositionally biased region" description="Low complexity" evidence="8">
    <location>
        <begin position="15"/>
        <end position="39"/>
    </location>
</feature>
<dbReference type="PANTHER" id="PTHR18884">
    <property type="entry name" value="SEPTIN"/>
    <property type="match status" value="1"/>
</dbReference>
<keyword evidence="3 7" id="KW-0547">Nucleotide-binding</keyword>
<sequence>MSTESQNGAATGAQSNGIKTASSSSASTPSSTSASSGISPSGGGGGVGVGGRVGGLTTNNTGGNTSFLYSSSSAMLNREKARQVPPPTLPKYTSSFNAGSNGGGGTAERLGRDREAGGSYRLASLDRLALRQRILDGEKANGEPISIQAKRELFFKGDSTGIISSPSVPSVPPPQPPTQAPNSQVNNSSTTTASNNATTASSITSPNTAPIYTSGATLTGSNTKPRLPSAIPNDASEDSNRRESARIISSKEDSNKEASLLQHARPMPPTKSKVLDGYVGFANLPNQVYRKAVKKGFEFTLMVVGESGLGKSTLINSMFLADIYSAEYPGPSLRIKKTVAVETNKVMLTENGVNLTLTVVDTPGFGDAVDNSNCWVPVIDYIESKYEEFLNAESRVTRRQIPDSRVHCCLYFVSPSGHGLKPLDVEFMQRLHDKVNIIPVIAKADTMTPDECAHFKKQILNEIAQHKIKIYEFPEVEEEEDNKFHKLLRDRVPFAVVGANTVVEHDGKKVRGRKYPWGVAEVENLEHCDFIALRNMVVRTHVQDLKDVTNNVHYENFRCRTLAGLGVDGKPTKASNNLCPPGVMNSFMTVWNPLAQLEEEKREHDNKMKKMELEMEQVFEMKVREKKQKLKDSEADLQRRHEQMRRSLEQQVRELEEKRRAFEAEKTAWEQQTGHSIEELRRRSLEANSKETGSVSSEGSGGGGGTLRGPRRIGSLLRRHTSFKSPQDSPAQIQLVIQHPEHP</sequence>
<feature type="region of interest" description="Disordered" evidence="8">
    <location>
        <begin position="160"/>
        <end position="269"/>
    </location>
</feature>